<dbReference type="VEuPathDB" id="AmoebaDB:EIN_162520"/>
<keyword evidence="3" id="KW-1185">Reference proteome</keyword>
<dbReference type="EMBL" id="KB206960">
    <property type="protein sequence ID" value="ELP86608.1"/>
    <property type="molecule type" value="Genomic_DNA"/>
</dbReference>
<feature type="transmembrane region" description="Helical" evidence="1">
    <location>
        <begin position="184"/>
        <end position="212"/>
    </location>
</feature>
<reference evidence="2 3" key="1">
    <citation type="submission" date="2012-10" db="EMBL/GenBank/DDBJ databases">
        <authorList>
            <person name="Zafar N."/>
            <person name="Inman J."/>
            <person name="Hall N."/>
            <person name="Lorenzi H."/>
            <person name="Caler E."/>
        </authorList>
    </citation>
    <scope>NUCLEOTIDE SEQUENCE [LARGE SCALE GENOMIC DNA]</scope>
    <source>
        <strain evidence="2 3">IP1</strain>
    </source>
</reference>
<accession>A0A0A1TYR1</accession>
<keyword evidence="1" id="KW-1133">Transmembrane helix</keyword>
<dbReference type="GeneID" id="14885515"/>
<gene>
    <name evidence="2" type="ORF">EIN_162520</name>
</gene>
<feature type="transmembrane region" description="Helical" evidence="1">
    <location>
        <begin position="93"/>
        <end position="115"/>
    </location>
</feature>
<feature type="transmembrane region" description="Helical" evidence="1">
    <location>
        <begin position="15"/>
        <end position="37"/>
    </location>
</feature>
<organism evidence="2 3">
    <name type="scientific">Entamoeba invadens IP1</name>
    <dbReference type="NCBI Taxonomy" id="370355"/>
    <lineage>
        <taxon>Eukaryota</taxon>
        <taxon>Amoebozoa</taxon>
        <taxon>Evosea</taxon>
        <taxon>Archamoebae</taxon>
        <taxon>Mastigamoebida</taxon>
        <taxon>Entamoebidae</taxon>
        <taxon>Entamoeba</taxon>
    </lineage>
</organism>
<evidence type="ECO:0000256" key="1">
    <source>
        <dbReference type="SAM" id="Phobius"/>
    </source>
</evidence>
<keyword evidence="1" id="KW-0812">Transmembrane</keyword>
<evidence type="ECO:0000313" key="2">
    <source>
        <dbReference type="EMBL" id="ELP86608.1"/>
    </source>
</evidence>
<dbReference type="KEGG" id="eiv:EIN_162520"/>
<keyword evidence="1" id="KW-0472">Membrane</keyword>
<dbReference type="AlphaFoldDB" id="A0A0A1TYR1"/>
<protein>
    <submittedName>
        <fullName evidence="2">Uncharacterized protein</fullName>
    </submittedName>
</protein>
<dbReference type="RefSeq" id="XP_004185954.1">
    <property type="nucleotide sequence ID" value="XM_004185906.1"/>
</dbReference>
<sequence length="217" mass="24208">MVCGAESFARMVCTIVFIAPLIFLGVLLLSVGIVTLPSTYILKDTYNDYPNTFNELNFVYRVGSSFGYIAIIMCVLYIVFWMFTLYPGGGVFVIWYCVVPLIGAVVFCVIGSMVIHKDKSIGVYKESNSNYTFYEEELAQYEINEICCFDEDRTLSRVCSVDPYLYPESCDKSLKKIHSHVKTVGAMTICGVLGSLLISIGSAVGSVLSIWLKYDIN</sequence>
<feature type="transmembrane region" description="Helical" evidence="1">
    <location>
        <begin position="58"/>
        <end position="81"/>
    </location>
</feature>
<proteinExistence type="predicted"/>
<evidence type="ECO:0000313" key="3">
    <source>
        <dbReference type="Proteomes" id="UP000014680"/>
    </source>
</evidence>
<name>A0A0A1TYR1_ENTIV</name>
<dbReference type="Proteomes" id="UP000014680">
    <property type="component" value="Unassembled WGS sequence"/>
</dbReference>